<organism evidence="1 2">
    <name type="scientific">Leptospira weilii serovar Topaz str. LT2116</name>
    <dbReference type="NCBI Taxonomy" id="1088540"/>
    <lineage>
        <taxon>Bacteria</taxon>
        <taxon>Pseudomonadati</taxon>
        <taxon>Spirochaetota</taxon>
        <taxon>Spirochaetia</taxon>
        <taxon>Leptospirales</taxon>
        <taxon>Leptospiraceae</taxon>
        <taxon>Leptospira</taxon>
    </lineage>
</organism>
<dbReference type="Proteomes" id="UP000011770">
    <property type="component" value="Unassembled WGS sequence"/>
</dbReference>
<gene>
    <name evidence="1" type="ORF">LEP1GSC188_3252</name>
</gene>
<sequence>MIRKILFQNLILFCLSDCTGSKIEELITENYALYLLLTTTSFPCFPQTYTNPWSFTDTNGDVKAGFLNTPGSEVSYLDLISGNVQDNETNVTFSLTLGSIPDTIGIEGNSNIMEYEWFYYFHQGENSFKIGIMPASKEIPQRIPFQNLDVLVWRNLSFIGGCGNLNVQTNTVHWTCEKNTVPDLRELSKTESISVEATIQNKGIRYSDCH</sequence>
<evidence type="ECO:0000313" key="1">
    <source>
        <dbReference type="EMBL" id="EMF84343.1"/>
    </source>
</evidence>
<reference evidence="1 2" key="1">
    <citation type="submission" date="2013-01" db="EMBL/GenBank/DDBJ databases">
        <authorList>
            <person name="Harkins D.M."/>
            <person name="Durkin A.S."/>
            <person name="Brinkac L.M."/>
            <person name="Haft D.H."/>
            <person name="Selengut J.D."/>
            <person name="Sanka R."/>
            <person name="DePew J."/>
            <person name="Purushe J."/>
            <person name="Tulsiani S.M."/>
            <person name="Graham G.C."/>
            <person name="Burns M.-A."/>
            <person name="Dohnt M.F."/>
            <person name="Smythe L.D."/>
            <person name="McKay D.B."/>
            <person name="Craig S.B."/>
            <person name="Vinetz J.M."/>
            <person name="Sutton G.G."/>
            <person name="Nierman W.C."/>
            <person name="Fouts D.E."/>
        </authorList>
    </citation>
    <scope>NUCLEOTIDE SEQUENCE [LARGE SCALE GENOMIC DNA]</scope>
    <source>
        <strain evidence="1 2">LT2116</strain>
    </source>
</reference>
<accession>M3ETE7</accession>
<evidence type="ECO:0000313" key="2">
    <source>
        <dbReference type="Proteomes" id="UP000011770"/>
    </source>
</evidence>
<dbReference type="EMBL" id="AHOR02000003">
    <property type="protein sequence ID" value="EMF84343.1"/>
    <property type="molecule type" value="Genomic_DNA"/>
</dbReference>
<protein>
    <submittedName>
        <fullName evidence="1">Uncharacterized protein</fullName>
    </submittedName>
</protein>
<dbReference type="AlphaFoldDB" id="M3ETE7"/>
<name>M3ETE7_9LEPT</name>
<proteinExistence type="predicted"/>
<comment type="caution">
    <text evidence="1">The sequence shown here is derived from an EMBL/GenBank/DDBJ whole genome shotgun (WGS) entry which is preliminary data.</text>
</comment>